<reference evidence="3 4" key="1">
    <citation type="submission" date="2019-03" db="EMBL/GenBank/DDBJ databases">
        <authorList>
            <person name="Kim M.K.M."/>
        </authorList>
    </citation>
    <scope>NUCLEOTIDE SEQUENCE [LARGE SCALE GENOMIC DNA]</scope>
    <source>
        <strain evidence="3 4">17J68-12</strain>
    </source>
</reference>
<accession>A0A4R1B972</accession>
<evidence type="ECO:0000313" key="3">
    <source>
        <dbReference type="EMBL" id="TCJ13239.1"/>
    </source>
</evidence>
<gene>
    <name evidence="3" type="ORF">EPD60_12645</name>
</gene>
<dbReference type="Proteomes" id="UP000295334">
    <property type="component" value="Unassembled WGS sequence"/>
</dbReference>
<feature type="domain" description="Insertion element IS402-like" evidence="2">
    <location>
        <begin position="8"/>
        <end position="75"/>
    </location>
</feature>
<dbReference type="InterPro" id="IPR002559">
    <property type="entry name" value="Transposase_11"/>
</dbReference>
<dbReference type="GO" id="GO:0006313">
    <property type="term" value="P:DNA transposition"/>
    <property type="evidence" value="ECO:0007669"/>
    <property type="project" value="InterPro"/>
</dbReference>
<evidence type="ECO:0000313" key="4">
    <source>
        <dbReference type="Proteomes" id="UP000295334"/>
    </source>
</evidence>
<organism evidence="3 4">
    <name type="scientific">Flaviaesturariibacter flavus</name>
    <dbReference type="NCBI Taxonomy" id="2502780"/>
    <lineage>
        <taxon>Bacteria</taxon>
        <taxon>Pseudomonadati</taxon>
        <taxon>Bacteroidota</taxon>
        <taxon>Chitinophagia</taxon>
        <taxon>Chitinophagales</taxon>
        <taxon>Chitinophagaceae</taxon>
        <taxon>Flaviaestuariibacter</taxon>
    </lineage>
</organism>
<protein>
    <submittedName>
        <fullName evidence="3">IS5 family transposase</fullName>
    </submittedName>
</protein>
<dbReference type="Pfam" id="PF01609">
    <property type="entry name" value="DDE_Tnp_1"/>
    <property type="match status" value="1"/>
</dbReference>
<evidence type="ECO:0000259" key="1">
    <source>
        <dbReference type="Pfam" id="PF01609"/>
    </source>
</evidence>
<dbReference type="PANTHER" id="PTHR30007:SF0">
    <property type="entry name" value="TRANSPOSASE"/>
    <property type="match status" value="1"/>
</dbReference>
<comment type="caution">
    <text evidence="3">The sequence shown here is derived from an EMBL/GenBank/DDBJ whole genome shotgun (WGS) entry which is preliminary data.</text>
</comment>
<name>A0A4R1B972_9BACT</name>
<dbReference type="GO" id="GO:0004803">
    <property type="term" value="F:transposase activity"/>
    <property type="evidence" value="ECO:0007669"/>
    <property type="project" value="InterPro"/>
</dbReference>
<dbReference type="PANTHER" id="PTHR30007">
    <property type="entry name" value="PHP DOMAIN PROTEIN"/>
    <property type="match status" value="1"/>
</dbReference>
<dbReference type="GO" id="GO:0003677">
    <property type="term" value="F:DNA binding"/>
    <property type="evidence" value="ECO:0007669"/>
    <property type="project" value="InterPro"/>
</dbReference>
<dbReference type="Pfam" id="PF13340">
    <property type="entry name" value="DUF4096"/>
    <property type="match status" value="1"/>
</dbReference>
<keyword evidence="4" id="KW-1185">Reference proteome</keyword>
<dbReference type="AlphaFoldDB" id="A0A4R1B972"/>
<dbReference type="OrthoDB" id="641890at2"/>
<dbReference type="InterPro" id="IPR025161">
    <property type="entry name" value="IS402-like_dom"/>
</dbReference>
<dbReference type="EMBL" id="SJZI01000046">
    <property type="protein sequence ID" value="TCJ13239.1"/>
    <property type="molecule type" value="Genomic_DNA"/>
</dbReference>
<evidence type="ECO:0000259" key="2">
    <source>
        <dbReference type="Pfam" id="PF13340"/>
    </source>
</evidence>
<sequence>MQTLYQVPDALWNKVATIFEPKVRRRKRSLQVILSGIIYLLQNGCKWRSLPPQYGDYRLVWYYLNKWARYGVLDQALHILGIQLRRRQGRSGEPSMLLIDAQSVKTVAGSGDEVGYDAGKKVKGRKRHLAVDTQGTVMAAGVTSAFVHDKTGARVLRDDVEDRPSVRTIVADGGYEGTPPFTASGRIRWILIARRHTHRFSPLPVRWVVERTFAWIINYRRLAKDYEKTILMSRAMLVMCAIHITLKKLMTYF</sequence>
<feature type="domain" description="Transposase IS4-like" evidence="1">
    <location>
        <begin position="93"/>
        <end position="242"/>
    </location>
</feature>
<dbReference type="NCBIfam" id="NF033580">
    <property type="entry name" value="transpos_IS5_3"/>
    <property type="match status" value="1"/>
</dbReference>
<dbReference type="RefSeq" id="WP_131449870.1">
    <property type="nucleotide sequence ID" value="NZ_SJZI01000046.1"/>
</dbReference>
<proteinExistence type="predicted"/>